<keyword evidence="2" id="KW-1185">Reference proteome</keyword>
<accession>A0A165RXE6</accession>
<reference evidence="1 2" key="1">
    <citation type="journal article" date="2016" name="Mol. Biol. Evol.">
        <title>Comparative Genomics of Early-Diverging Mushroom-Forming Fungi Provides Insights into the Origins of Lignocellulose Decay Capabilities.</title>
        <authorList>
            <person name="Nagy L.G."/>
            <person name="Riley R."/>
            <person name="Tritt A."/>
            <person name="Adam C."/>
            <person name="Daum C."/>
            <person name="Floudas D."/>
            <person name="Sun H."/>
            <person name="Yadav J.S."/>
            <person name="Pangilinan J."/>
            <person name="Larsson K.H."/>
            <person name="Matsuura K."/>
            <person name="Barry K."/>
            <person name="Labutti K."/>
            <person name="Kuo R."/>
            <person name="Ohm R.A."/>
            <person name="Bhattacharya S.S."/>
            <person name="Shirouzu T."/>
            <person name="Yoshinaga Y."/>
            <person name="Martin F.M."/>
            <person name="Grigoriev I.V."/>
            <person name="Hibbett D.S."/>
        </authorList>
    </citation>
    <scope>NUCLEOTIDE SEQUENCE [LARGE SCALE GENOMIC DNA]</scope>
    <source>
        <strain evidence="1 2">HHB14362 ss-1</strain>
    </source>
</reference>
<dbReference type="AlphaFoldDB" id="A0A165RXE6"/>
<feature type="non-terminal residue" evidence="1">
    <location>
        <position position="1"/>
    </location>
</feature>
<dbReference type="Proteomes" id="UP000076761">
    <property type="component" value="Unassembled WGS sequence"/>
</dbReference>
<dbReference type="InParanoid" id="A0A165RXE6"/>
<protein>
    <submittedName>
        <fullName evidence="1">Uncharacterized protein</fullName>
    </submittedName>
</protein>
<proteinExistence type="predicted"/>
<evidence type="ECO:0000313" key="1">
    <source>
        <dbReference type="EMBL" id="KZT24392.1"/>
    </source>
</evidence>
<dbReference type="EMBL" id="KV425578">
    <property type="protein sequence ID" value="KZT24392.1"/>
    <property type="molecule type" value="Genomic_DNA"/>
</dbReference>
<gene>
    <name evidence="1" type="ORF">NEOLEDRAFT_1067731</name>
</gene>
<sequence>VLLLLSYLLTAPRRSQEKRHIRKGKVFQKLPKAEAKGRVRMFNLQSAKDCASVRTSLATVHARAQEMGNKTWLTHIYIREGRSAHGPALKV</sequence>
<evidence type="ECO:0000313" key="2">
    <source>
        <dbReference type="Proteomes" id="UP000076761"/>
    </source>
</evidence>
<organism evidence="1 2">
    <name type="scientific">Neolentinus lepideus HHB14362 ss-1</name>
    <dbReference type="NCBI Taxonomy" id="1314782"/>
    <lineage>
        <taxon>Eukaryota</taxon>
        <taxon>Fungi</taxon>
        <taxon>Dikarya</taxon>
        <taxon>Basidiomycota</taxon>
        <taxon>Agaricomycotina</taxon>
        <taxon>Agaricomycetes</taxon>
        <taxon>Gloeophyllales</taxon>
        <taxon>Gloeophyllaceae</taxon>
        <taxon>Neolentinus</taxon>
    </lineage>
</organism>
<name>A0A165RXE6_9AGAM</name>